<dbReference type="Proteomes" id="UP000225108">
    <property type="component" value="Unassembled WGS sequence"/>
</dbReference>
<organism evidence="1 2">
    <name type="scientific">Williamsia marianensis</name>
    <dbReference type="NCBI Taxonomy" id="85044"/>
    <lineage>
        <taxon>Bacteria</taxon>
        <taxon>Bacillati</taxon>
        <taxon>Actinomycetota</taxon>
        <taxon>Actinomycetes</taxon>
        <taxon>Mycobacteriales</taxon>
        <taxon>Nocardiaceae</taxon>
        <taxon>Williamsia</taxon>
    </lineage>
</organism>
<evidence type="ECO:0000313" key="2">
    <source>
        <dbReference type="Proteomes" id="UP000225108"/>
    </source>
</evidence>
<name>A0A2G3PRJ3_WILMA</name>
<dbReference type="InterPro" id="IPR012467">
    <property type="entry name" value="DUF1684"/>
</dbReference>
<accession>A0A2G3PRJ3</accession>
<dbReference type="EMBL" id="PEBD01000004">
    <property type="protein sequence ID" value="PHV68424.1"/>
    <property type="molecule type" value="Genomic_DNA"/>
</dbReference>
<sequence length="248" mass="26729">MTTSATTTDHWLDQWHLWRADRDVAATAPHGLASVTGTYWLDDQPQTINSLPGSWTAVDGAAVVSRPGEADAPLDPGSKQDFNDVTVAVLARAGRVAVRVFDPQAPTRLALSGIEAFDPDTSWVLDGTIELDADELPFDHVDGFVGSKATATIRVTVDGTALTLSGIARPDGGAQLVFADSTNGSETQRFRFLDVEPADADGRVVVDFNRAYLPPCTFTDHYLCPLPPQNNRFDFPVRAGERHLIAKG</sequence>
<dbReference type="PANTHER" id="PTHR41913">
    <property type="entry name" value="DUF1684 DOMAIN-CONTAINING PROTEIN"/>
    <property type="match status" value="1"/>
</dbReference>
<dbReference type="RefSeq" id="WP_099381551.1">
    <property type="nucleotide sequence ID" value="NZ_PEBD01000004.1"/>
</dbReference>
<evidence type="ECO:0000313" key="1">
    <source>
        <dbReference type="EMBL" id="PHV68424.1"/>
    </source>
</evidence>
<comment type="caution">
    <text evidence="1">The sequence shown here is derived from an EMBL/GenBank/DDBJ whole genome shotgun (WGS) entry which is preliminary data.</text>
</comment>
<dbReference type="AlphaFoldDB" id="A0A2G3PRJ3"/>
<protein>
    <recommendedName>
        <fullName evidence="3">DUF1684 domain-containing protein</fullName>
    </recommendedName>
</protein>
<dbReference type="Pfam" id="PF07920">
    <property type="entry name" value="DUF1684"/>
    <property type="match status" value="1"/>
</dbReference>
<proteinExistence type="predicted"/>
<gene>
    <name evidence="1" type="ORF">CSW57_04165</name>
</gene>
<dbReference type="PANTHER" id="PTHR41913:SF1">
    <property type="entry name" value="DUF1684 DOMAIN-CONTAINING PROTEIN"/>
    <property type="match status" value="1"/>
</dbReference>
<evidence type="ECO:0008006" key="3">
    <source>
        <dbReference type="Google" id="ProtNLM"/>
    </source>
</evidence>
<reference evidence="1 2" key="1">
    <citation type="submission" date="2017-10" db="EMBL/GenBank/DDBJ databases">
        <title>The draft genome sequence of Williamsia sp. BULT 1.1 isolated from the semi-arid grassland soils from South Africa.</title>
        <authorList>
            <person name="Kabwe M.H."/>
            <person name="Govender N."/>
            <person name="Mutseka Lunga P."/>
            <person name="Vikram S."/>
            <person name="Makhalanyane T.P."/>
        </authorList>
    </citation>
    <scope>NUCLEOTIDE SEQUENCE [LARGE SCALE GENOMIC DNA]</scope>
    <source>
        <strain evidence="1 2">BULT 1.1</strain>
    </source>
</reference>